<comment type="caution">
    <text evidence="1">The sequence shown here is derived from an EMBL/GenBank/DDBJ whole genome shotgun (WGS) entry which is preliminary data.</text>
</comment>
<dbReference type="EMBL" id="QTSX02005685">
    <property type="protein sequence ID" value="KAJ9059408.1"/>
    <property type="molecule type" value="Genomic_DNA"/>
</dbReference>
<name>A0ACC2SAS7_9FUNG</name>
<accession>A0ACC2SAS7</accession>
<sequence>MTHYHRHSATCLPFRSNLEVNYRSPKASGTSLTSFGAKSNRTGLPPPPINLWAPNRRNYPGPPRGCPGKPGSTRAKGSNPTDPIIAGPEPLEESG</sequence>
<dbReference type="Proteomes" id="UP001165960">
    <property type="component" value="Unassembled WGS sequence"/>
</dbReference>
<gene>
    <name evidence="1" type="ORF">DSO57_1002406</name>
</gene>
<reference evidence="1" key="1">
    <citation type="submission" date="2022-04" db="EMBL/GenBank/DDBJ databases">
        <title>Genome of the entomopathogenic fungus Entomophthora muscae.</title>
        <authorList>
            <person name="Elya C."/>
            <person name="Lovett B.R."/>
            <person name="Lee E."/>
            <person name="Macias A.M."/>
            <person name="Hajek A.E."/>
            <person name="De Bivort B.L."/>
            <person name="Kasson M.T."/>
            <person name="De Fine Licht H.H."/>
            <person name="Stajich J.E."/>
        </authorList>
    </citation>
    <scope>NUCLEOTIDE SEQUENCE</scope>
    <source>
        <strain evidence="1">Berkeley</strain>
    </source>
</reference>
<evidence type="ECO:0000313" key="2">
    <source>
        <dbReference type="Proteomes" id="UP001165960"/>
    </source>
</evidence>
<proteinExistence type="predicted"/>
<evidence type="ECO:0000313" key="1">
    <source>
        <dbReference type="EMBL" id="KAJ9059408.1"/>
    </source>
</evidence>
<protein>
    <submittedName>
        <fullName evidence="1">Uncharacterized protein</fullName>
    </submittedName>
</protein>
<organism evidence="1 2">
    <name type="scientific">Entomophthora muscae</name>
    <dbReference type="NCBI Taxonomy" id="34485"/>
    <lineage>
        <taxon>Eukaryota</taxon>
        <taxon>Fungi</taxon>
        <taxon>Fungi incertae sedis</taxon>
        <taxon>Zoopagomycota</taxon>
        <taxon>Entomophthoromycotina</taxon>
        <taxon>Entomophthoromycetes</taxon>
        <taxon>Entomophthorales</taxon>
        <taxon>Entomophthoraceae</taxon>
        <taxon>Entomophthora</taxon>
    </lineage>
</organism>
<keyword evidence="2" id="KW-1185">Reference proteome</keyword>